<accession>A0A5B9DPR3</accession>
<dbReference type="RefSeq" id="WP_147656617.1">
    <property type="nucleotide sequence ID" value="NZ_BMFM01000001.1"/>
</dbReference>
<protein>
    <submittedName>
        <fullName evidence="1">DUF3828 domain-containing protein</fullName>
    </submittedName>
</protein>
<dbReference type="Gene3D" id="3.10.450.50">
    <property type="match status" value="1"/>
</dbReference>
<dbReference type="EMBL" id="CP041690">
    <property type="protein sequence ID" value="QEE21390.1"/>
    <property type="molecule type" value="Genomic_DNA"/>
</dbReference>
<proteinExistence type="predicted"/>
<sequence>MRGLWGGLLAVLMVVAGAGVAHAGGFKTPEAALRHIYEAYGPDSWPKREDVFSTGLMELVRAEEARTPPGEIGNLDFDPFSDSQDPQPHDVHFGKAKSKGGVVVIPVTFVNADAQRETVLSYTLVEESDGWRVDDIEARGDYPWGLREILTEANGN</sequence>
<dbReference type="KEGG" id="yti:FNA67_14865"/>
<evidence type="ECO:0000313" key="2">
    <source>
        <dbReference type="Proteomes" id="UP000321062"/>
    </source>
</evidence>
<dbReference type="OrthoDB" id="7174015at2"/>
<reference evidence="1 2" key="1">
    <citation type="journal article" date="2015" name="Int. J. Syst. Evol. Microbiol.">
        <title>Youhaiella tibetensis gen. nov., sp. nov., isolated from subsurface sediment.</title>
        <authorList>
            <person name="Wang Y.X."/>
            <person name="Huang F.Q."/>
            <person name="Nogi Y."/>
            <person name="Pang S.J."/>
            <person name="Wang P.K."/>
            <person name="Lv J."/>
        </authorList>
    </citation>
    <scope>NUCLEOTIDE SEQUENCE [LARGE SCALE GENOMIC DNA]</scope>
    <source>
        <strain evidence="2">fig4</strain>
    </source>
</reference>
<keyword evidence="2" id="KW-1185">Reference proteome</keyword>
<evidence type="ECO:0000313" key="1">
    <source>
        <dbReference type="EMBL" id="QEE21390.1"/>
    </source>
</evidence>
<organism evidence="1 2">
    <name type="scientific">Paradevosia tibetensis</name>
    <dbReference type="NCBI Taxonomy" id="1447062"/>
    <lineage>
        <taxon>Bacteria</taxon>
        <taxon>Pseudomonadati</taxon>
        <taxon>Pseudomonadota</taxon>
        <taxon>Alphaproteobacteria</taxon>
        <taxon>Hyphomicrobiales</taxon>
        <taxon>Devosiaceae</taxon>
        <taxon>Paradevosia</taxon>
    </lineage>
</organism>
<name>A0A5B9DPR3_9HYPH</name>
<dbReference type="AlphaFoldDB" id="A0A5B9DPR3"/>
<gene>
    <name evidence="1" type="ORF">FNA67_14865</name>
</gene>
<dbReference type="Proteomes" id="UP000321062">
    <property type="component" value="Chromosome"/>
</dbReference>